<dbReference type="RefSeq" id="WP_092923821.1">
    <property type="nucleotide sequence ID" value="NZ_FOMZ01000002.1"/>
</dbReference>
<evidence type="ECO:0000313" key="2">
    <source>
        <dbReference type="EMBL" id="SFD70354.1"/>
    </source>
</evidence>
<name>A0A1I1UI27_9ACTN</name>
<organism evidence="2 3">
    <name type="scientific">Actinopolyspora alba</name>
    <dbReference type="NCBI Taxonomy" id="673379"/>
    <lineage>
        <taxon>Bacteria</taxon>
        <taxon>Bacillati</taxon>
        <taxon>Actinomycetota</taxon>
        <taxon>Actinomycetes</taxon>
        <taxon>Actinopolysporales</taxon>
        <taxon>Actinopolysporaceae</taxon>
        <taxon>Actinopolyspora</taxon>
        <taxon>Actinopolyspora alba group</taxon>
    </lineage>
</organism>
<dbReference type="Proteomes" id="UP000198716">
    <property type="component" value="Unassembled WGS sequence"/>
</dbReference>
<sequence length="277" mass="30427">MSDSDVRHLANEVSGALAQLPTEQLQQARVWLDEYALPTLDEISDGSRNPQLYEAIGLFHQARELIDDVLALCGSSRKHLVDYLAGLGMSGDQPPPSIPHPSTYRPPVSDVPGSIDEWVHQAREELPDRDQPRSPTQGILRFPGSGDVALRSGGRGRPIWNAGTERWERGPDSEETPEQRTQRERVSRIDVVLTGDPTFGGDRLRAGPPAVSQHVETQAAMRMREAGITHGAVTINNRMCSGDLSCEKAIRTILPRGSILDVWEPGATQPRRIEGQA</sequence>
<dbReference type="EMBL" id="FOMZ01000002">
    <property type="protein sequence ID" value="SFD70354.1"/>
    <property type="molecule type" value="Genomic_DNA"/>
</dbReference>
<dbReference type="Pfam" id="PF14428">
    <property type="entry name" value="DddA-like"/>
    <property type="match status" value="1"/>
</dbReference>
<feature type="compositionally biased region" description="Basic and acidic residues" evidence="1">
    <location>
        <begin position="165"/>
        <end position="183"/>
    </location>
</feature>
<feature type="region of interest" description="Disordered" evidence="1">
    <location>
        <begin position="124"/>
        <end position="183"/>
    </location>
</feature>
<dbReference type="AlphaFoldDB" id="A0A1I1UI27"/>
<proteinExistence type="predicted"/>
<evidence type="ECO:0000256" key="1">
    <source>
        <dbReference type="SAM" id="MobiDB-lite"/>
    </source>
</evidence>
<reference evidence="3" key="1">
    <citation type="submission" date="2016-10" db="EMBL/GenBank/DDBJ databases">
        <authorList>
            <person name="Varghese N."/>
            <person name="Submissions S."/>
        </authorList>
    </citation>
    <scope>NUCLEOTIDE SEQUENCE [LARGE SCALE GENOMIC DNA]</scope>
    <source>
        <strain evidence="3">DSM 45004</strain>
    </source>
</reference>
<accession>A0A1I1UI27</accession>
<protein>
    <submittedName>
        <fullName evidence="2">SCP1.201-like deaminase</fullName>
    </submittedName>
</protein>
<keyword evidence="3" id="KW-1185">Reference proteome</keyword>
<dbReference type="InterPro" id="IPR032724">
    <property type="entry name" value="SCP1.201-like"/>
</dbReference>
<gene>
    <name evidence="2" type="ORF">SAMN04487819_102204</name>
</gene>
<evidence type="ECO:0000313" key="3">
    <source>
        <dbReference type="Proteomes" id="UP000198716"/>
    </source>
</evidence>